<gene>
    <name evidence="2" type="ORF">ACETWP_15720</name>
</gene>
<sequence length="48" mass="5119">MTSNDSTHQQGEKHDEDVVSDPALNDEQGQEWSDEGGATTEGPATSDD</sequence>
<reference evidence="2 3" key="1">
    <citation type="submission" date="2024-09" db="EMBL/GenBank/DDBJ databases">
        <authorList>
            <person name="Salinas-Garcia M.A."/>
            <person name="Prieme A."/>
        </authorList>
    </citation>
    <scope>NUCLEOTIDE SEQUENCE [LARGE SCALE GENOMIC DNA]</scope>
    <source>
        <strain evidence="2 3">DSM 21081</strain>
    </source>
</reference>
<dbReference type="EMBL" id="JBHDLJ010000017">
    <property type="protein sequence ID" value="MFB0836038.1"/>
    <property type="molecule type" value="Genomic_DNA"/>
</dbReference>
<name>A0ABV4USX3_9MICC</name>
<dbReference type="RefSeq" id="WP_373973215.1">
    <property type="nucleotide sequence ID" value="NZ_JBHDLJ010000017.1"/>
</dbReference>
<proteinExistence type="predicted"/>
<organism evidence="2 3">
    <name type="scientific">Arthrobacter halodurans</name>
    <dbReference type="NCBI Taxonomy" id="516699"/>
    <lineage>
        <taxon>Bacteria</taxon>
        <taxon>Bacillati</taxon>
        <taxon>Actinomycetota</taxon>
        <taxon>Actinomycetes</taxon>
        <taxon>Micrococcales</taxon>
        <taxon>Micrococcaceae</taxon>
        <taxon>Arthrobacter</taxon>
    </lineage>
</organism>
<accession>A0ABV4USX3</accession>
<evidence type="ECO:0000313" key="3">
    <source>
        <dbReference type="Proteomes" id="UP001575652"/>
    </source>
</evidence>
<evidence type="ECO:0000256" key="1">
    <source>
        <dbReference type="SAM" id="MobiDB-lite"/>
    </source>
</evidence>
<evidence type="ECO:0008006" key="4">
    <source>
        <dbReference type="Google" id="ProtNLM"/>
    </source>
</evidence>
<comment type="caution">
    <text evidence="2">The sequence shown here is derived from an EMBL/GenBank/DDBJ whole genome shotgun (WGS) entry which is preliminary data.</text>
</comment>
<keyword evidence="3" id="KW-1185">Reference proteome</keyword>
<feature type="region of interest" description="Disordered" evidence="1">
    <location>
        <begin position="1"/>
        <end position="48"/>
    </location>
</feature>
<dbReference type="Proteomes" id="UP001575652">
    <property type="component" value="Unassembled WGS sequence"/>
</dbReference>
<evidence type="ECO:0000313" key="2">
    <source>
        <dbReference type="EMBL" id="MFB0836038.1"/>
    </source>
</evidence>
<protein>
    <recommendedName>
        <fullName evidence="4">PI-type proteinase</fullName>
    </recommendedName>
</protein>